<protein>
    <submittedName>
        <fullName evidence="1">Uncharacterized protein</fullName>
    </submittedName>
</protein>
<dbReference type="EMBL" id="JAIWYP010000015">
    <property type="protein sequence ID" value="KAH3705438.1"/>
    <property type="molecule type" value="Genomic_DNA"/>
</dbReference>
<comment type="caution">
    <text evidence="1">The sequence shown here is derived from an EMBL/GenBank/DDBJ whole genome shotgun (WGS) entry which is preliminary data.</text>
</comment>
<evidence type="ECO:0000313" key="1">
    <source>
        <dbReference type="EMBL" id="KAH3705438.1"/>
    </source>
</evidence>
<reference evidence="1" key="2">
    <citation type="submission" date="2020-11" db="EMBL/GenBank/DDBJ databases">
        <authorList>
            <person name="McCartney M.A."/>
            <person name="Auch B."/>
            <person name="Kono T."/>
            <person name="Mallez S."/>
            <person name="Becker A."/>
            <person name="Gohl D.M."/>
            <person name="Silverstein K.A.T."/>
            <person name="Koren S."/>
            <person name="Bechman K.B."/>
            <person name="Herman A."/>
            <person name="Abrahante J.E."/>
            <person name="Garbe J."/>
        </authorList>
    </citation>
    <scope>NUCLEOTIDE SEQUENCE</scope>
    <source>
        <strain evidence="1">Duluth1</strain>
        <tissue evidence="1">Whole animal</tissue>
    </source>
</reference>
<dbReference type="Proteomes" id="UP000828390">
    <property type="component" value="Unassembled WGS sequence"/>
</dbReference>
<name>A0A9D4BRU3_DREPO</name>
<organism evidence="1 2">
    <name type="scientific">Dreissena polymorpha</name>
    <name type="common">Zebra mussel</name>
    <name type="synonym">Mytilus polymorpha</name>
    <dbReference type="NCBI Taxonomy" id="45954"/>
    <lineage>
        <taxon>Eukaryota</taxon>
        <taxon>Metazoa</taxon>
        <taxon>Spiralia</taxon>
        <taxon>Lophotrochozoa</taxon>
        <taxon>Mollusca</taxon>
        <taxon>Bivalvia</taxon>
        <taxon>Autobranchia</taxon>
        <taxon>Heteroconchia</taxon>
        <taxon>Euheterodonta</taxon>
        <taxon>Imparidentia</taxon>
        <taxon>Neoheterodontei</taxon>
        <taxon>Myida</taxon>
        <taxon>Dreissenoidea</taxon>
        <taxon>Dreissenidae</taxon>
        <taxon>Dreissena</taxon>
    </lineage>
</organism>
<sequence length="141" mass="16033">MSWVILSSSDPSQRQSGPKMSCIFCDAFLEDGQPTFVLRQKGCDAINALAHTLGLAFTVIPGQTVHTVCRRDFCRQKELRRSKIPDQNLKSIDVCDREVDLTLKHNVYFADNSVKLVETNGDLMYFQFESLISKIKYDNSH</sequence>
<evidence type="ECO:0000313" key="2">
    <source>
        <dbReference type="Proteomes" id="UP000828390"/>
    </source>
</evidence>
<accession>A0A9D4BRU3</accession>
<gene>
    <name evidence="1" type="ORF">DPMN_080509</name>
</gene>
<keyword evidence="2" id="KW-1185">Reference proteome</keyword>
<proteinExistence type="predicted"/>
<dbReference type="AlphaFoldDB" id="A0A9D4BRU3"/>
<reference evidence="1" key="1">
    <citation type="journal article" date="2019" name="bioRxiv">
        <title>The Genome of the Zebra Mussel, Dreissena polymorpha: A Resource for Invasive Species Research.</title>
        <authorList>
            <person name="McCartney M.A."/>
            <person name="Auch B."/>
            <person name="Kono T."/>
            <person name="Mallez S."/>
            <person name="Zhang Y."/>
            <person name="Obille A."/>
            <person name="Becker A."/>
            <person name="Abrahante J.E."/>
            <person name="Garbe J."/>
            <person name="Badalamenti J.P."/>
            <person name="Herman A."/>
            <person name="Mangelson H."/>
            <person name="Liachko I."/>
            <person name="Sullivan S."/>
            <person name="Sone E.D."/>
            <person name="Koren S."/>
            <person name="Silverstein K.A.T."/>
            <person name="Beckman K.B."/>
            <person name="Gohl D.M."/>
        </authorList>
    </citation>
    <scope>NUCLEOTIDE SEQUENCE</scope>
    <source>
        <strain evidence="1">Duluth1</strain>
        <tissue evidence="1">Whole animal</tissue>
    </source>
</reference>